<protein>
    <submittedName>
        <fullName evidence="2">Uncharacterized protein</fullName>
    </submittedName>
</protein>
<keyword evidence="3" id="KW-1185">Reference proteome</keyword>
<evidence type="ECO:0000256" key="1">
    <source>
        <dbReference type="SAM" id="MobiDB-lite"/>
    </source>
</evidence>
<dbReference type="RefSeq" id="WP_014133315.1">
    <property type="nucleotide sequence ID" value="NC_016109.1"/>
</dbReference>
<dbReference type="STRING" id="452652.KSE_01430"/>
<dbReference type="AlphaFoldDB" id="E4N463"/>
<accession>E4N463</accession>
<sequence>MNPLHRRAAAAAAPAQEPTIEWEGQWRFEPEGDPVFNHGIADQRIGPVTEEAPTRGKAVWTEALPNSK</sequence>
<dbReference type="PATRIC" id="fig|452652.3.peg.134"/>
<dbReference type="Proteomes" id="UP000007076">
    <property type="component" value="Chromosome"/>
</dbReference>
<feature type="region of interest" description="Disordered" evidence="1">
    <location>
        <begin position="48"/>
        <end position="68"/>
    </location>
</feature>
<dbReference type="HOGENOM" id="CLU_2788375_0_0_11"/>
<name>E4N463_KITSK</name>
<proteinExistence type="predicted"/>
<reference evidence="2 3" key="1">
    <citation type="journal article" date="2010" name="DNA Res.">
        <title>Genome sequence of Kitasatospora setae NBRC 14216T: an evolutionary snapshot of the family Streptomycetaceae.</title>
        <authorList>
            <person name="Ichikawa N."/>
            <person name="Oguchi A."/>
            <person name="Ikeda H."/>
            <person name="Ishikawa J."/>
            <person name="Kitani S."/>
            <person name="Watanabe Y."/>
            <person name="Nakamura S."/>
            <person name="Katano Y."/>
            <person name="Kishi E."/>
            <person name="Sasagawa M."/>
            <person name="Ankai A."/>
            <person name="Fukui S."/>
            <person name="Hashimoto Y."/>
            <person name="Kamata S."/>
            <person name="Otoguro M."/>
            <person name="Tanikawa S."/>
            <person name="Nihira T."/>
            <person name="Horinouchi S."/>
            <person name="Ohnishi Y."/>
            <person name="Hayakawa M."/>
            <person name="Kuzuyama T."/>
            <person name="Arisawa A."/>
            <person name="Nomoto F."/>
            <person name="Miura H."/>
            <person name="Takahashi Y."/>
            <person name="Fujita N."/>
        </authorList>
    </citation>
    <scope>NUCLEOTIDE SEQUENCE [LARGE SCALE GENOMIC DNA]</scope>
    <source>
        <strain evidence="3">ATCC 33774 / DSM 43861 / JCM 3304 / KCC A-0304 / NBRC 14216 / KM-6054</strain>
    </source>
</reference>
<gene>
    <name evidence="2" type="ordered locus">KSE_01430</name>
</gene>
<dbReference type="KEGG" id="ksk:KSE_01430"/>
<feature type="region of interest" description="Disordered" evidence="1">
    <location>
        <begin position="1"/>
        <end position="20"/>
    </location>
</feature>
<organism evidence="2 3">
    <name type="scientific">Kitasatospora setae (strain ATCC 33774 / DSM 43861 / JCM 3304 / KCC A-0304 / NBRC 14216 / KM-6054)</name>
    <name type="common">Streptomyces setae</name>
    <dbReference type="NCBI Taxonomy" id="452652"/>
    <lineage>
        <taxon>Bacteria</taxon>
        <taxon>Bacillati</taxon>
        <taxon>Actinomycetota</taxon>
        <taxon>Actinomycetes</taxon>
        <taxon>Kitasatosporales</taxon>
        <taxon>Streptomycetaceae</taxon>
        <taxon>Kitasatospora</taxon>
    </lineage>
</organism>
<dbReference type="EMBL" id="AP010968">
    <property type="protein sequence ID" value="BAJ25994.1"/>
    <property type="molecule type" value="Genomic_DNA"/>
</dbReference>
<evidence type="ECO:0000313" key="2">
    <source>
        <dbReference type="EMBL" id="BAJ25994.1"/>
    </source>
</evidence>
<evidence type="ECO:0000313" key="3">
    <source>
        <dbReference type="Proteomes" id="UP000007076"/>
    </source>
</evidence>